<accession>A0ABD3P534</accession>
<feature type="compositionally biased region" description="Polar residues" evidence="1">
    <location>
        <begin position="98"/>
        <end position="111"/>
    </location>
</feature>
<name>A0ABD3P534_9STRA</name>
<feature type="domain" description="Complex 1 LYR protein" evidence="2">
    <location>
        <begin position="6"/>
        <end position="62"/>
    </location>
</feature>
<dbReference type="EMBL" id="JABMIG020000312">
    <property type="protein sequence ID" value="KAL3781590.1"/>
    <property type="molecule type" value="Genomic_DNA"/>
</dbReference>
<evidence type="ECO:0000313" key="4">
    <source>
        <dbReference type="Proteomes" id="UP001516023"/>
    </source>
</evidence>
<reference evidence="3 4" key="1">
    <citation type="journal article" date="2020" name="G3 (Bethesda)">
        <title>Improved Reference Genome for Cyclotella cryptica CCMP332, a Model for Cell Wall Morphogenesis, Salinity Adaptation, and Lipid Production in Diatoms (Bacillariophyta).</title>
        <authorList>
            <person name="Roberts W.R."/>
            <person name="Downey K.M."/>
            <person name="Ruck E.C."/>
            <person name="Traller J.C."/>
            <person name="Alverson A.J."/>
        </authorList>
    </citation>
    <scope>NUCLEOTIDE SEQUENCE [LARGE SCALE GENOMIC DNA]</scope>
    <source>
        <strain evidence="3 4">CCMP332</strain>
    </source>
</reference>
<evidence type="ECO:0000313" key="3">
    <source>
        <dbReference type="EMBL" id="KAL3781590.1"/>
    </source>
</evidence>
<sequence>MISSKQSVLRLYRRCLKSVQQIPDLNQRATYLNYVKDGFRRKAHLPQNSREAILAYRDGTEQVTDMEYYQQMAKLKHKIRDSKLELNSYETSAGKEASQASERGQDKIPSQTADSEVYRWLTSHLPHLRREDATRYCDCLVEDGFDSVSFIEEELVEDDLDFMKRAHRRVIIRHLENQRNDTR</sequence>
<dbReference type="InterPro" id="IPR008011">
    <property type="entry name" value="Complex1_LYR_dom"/>
</dbReference>
<protein>
    <recommendedName>
        <fullName evidence="2">Complex 1 LYR protein domain-containing protein</fullName>
    </recommendedName>
</protein>
<dbReference type="Pfam" id="PF05347">
    <property type="entry name" value="Complex1_LYR"/>
    <property type="match status" value="1"/>
</dbReference>
<dbReference type="Proteomes" id="UP001516023">
    <property type="component" value="Unassembled WGS sequence"/>
</dbReference>
<feature type="region of interest" description="Disordered" evidence="1">
    <location>
        <begin position="90"/>
        <end position="111"/>
    </location>
</feature>
<gene>
    <name evidence="3" type="ORF">HJC23_007110</name>
</gene>
<proteinExistence type="predicted"/>
<dbReference type="AlphaFoldDB" id="A0ABD3P534"/>
<evidence type="ECO:0000256" key="1">
    <source>
        <dbReference type="SAM" id="MobiDB-lite"/>
    </source>
</evidence>
<evidence type="ECO:0000259" key="2">
    <source>
        <dbReference type="Pfam" id="PF05347"/>
    </source>
</evidence>
<comment type="caution">
    <text evidence="3">The sequence shown here is derived from an EMBL/GenBank/DDBJ whole genome shotgun (WGS) entry which is preliminary data.</text>
</comment>
<organism evidence="3 4">
    <name type="scientific">Cyclotella cryptica</name>
    <dbReference type="NCBI Taxonomy" id="29204"/>
    <lineage>
        <taxon>Eukaryota</taxon>
        <taxon>Sar</taxon>
        <taxon>Stramenopiles</taxon>
        <taxon>Ochrophyta</taxon>
        <taxon>Bacillariophyta</taxon>
        <taxon>Coscinodiscophyceae</taxon>
        <taxon>Thalassiosirophycidae</taxon>
        <taxon>Stephanodiscales</taxon>
        <taxon>Stephanodiscaceae</taxon>
        <taxon>Cyclotella</taxon>
    </lineage>
</organism>
<keyword evidence="4" id="KW-1185">Reference proteome</keyword>